<accession>A0A1H7Y859</accession>
<dbReference type="EMBL" id="FOBV01000003">
    <property type="protein sequence ID" value="SEM42352.1"/>
    <property type="molecule type" value="Genomic_DNA"/>
</dbReference>
<protein>
    <submittedName>
        <fullName evidence="1">Uncharacterized protein</fullName>
    </submittedName>
</protein>
<dbReference type="Proteomes" id="UP000199450">
    <property type="component" value="Unassembled WGS sequence"/>
</dbReference>
<evidence type="ECO:0000313" key="1">
    <source>
        <dbReference type="EMBL" id="SEM42352.1"/>
    </source>
</evidence>
<name>A0A1H7Y859_9FLAO</name>
<reference evidence="2" key="1">
    <citation type="submission" date="2016-10" db="EMBL/GenBank/DDBJ databases">
        <authorList>
            <person name="Varghese N."/>
            <person name="Submissions S."/>
        </authorList>
    </citation>
    <scope>NUCLEOTIDE SEQUENCE [LARGE SCALE GENOMIC DNA]</scope>
    <source>
        <strain evidence="2">DSM 17453</strain>
    </source>
</reference>
<organism evidence="1 2">
    <name type="scientific">Chryseobacterium taichungense</name>
    <dbReference type="NCBI Taxonomy" id="295069"/>
    <lineage>
        <taxon>Bacteria</taxon>
        <taxon>Pseudomonadati</taxon>
        <taxon>Bacteroidota</taxon>
        <taxon>Flavobacteriia</taxon>
        <taxon>Flavobacteriales</taxon>
        <taxon>Weeksellaceae</taxon>
        <taxon>Chryseobacterium group</taxon>
        <taxon>Chryseobacterium</taxon>
    </lineage>
</organism>
<evidence type="ECO:0000313" key="2">
    <source>
        <dbReference type="Proteomes" id="UP000199450"/>
    </source>
</evidence>
<gene>
    <name evidence="1" type="ORF">SAMN05421856_103142</name>
</gene>
<dbReference type="STRING" id="295069.SAMN05421856_103142"/>
<proteinExistence type="predicted"/>
<sequence>MKINGVHNILDEEILLYGSLHIYLKNKFKTRFLQKALFFAIV</sequence>
<dbReference type="AlphaFoldDB" id="A0A1H7Y859"/>
<keyword evidence="2" id="KW-1185">Reference proteome</keyword>